<name>A0A2P6AS53_9GAMM</name>
<dbReference type="Gene3D" id="3.40.1260.10">
    <property type="entry name" value="DsrEFH-like"/>
    <property type="match status" value="1"/>
</dbReference>
<dbReference type="SUPFAM" id="SSF75169">
    <property type="entry name" value="DsrEFH-like"/>
    <property type="match status" value="1"/>
</dbReference>
<dbReference type="Proteomes" id="UP000243900">
    <property type="component" value="Unassembled WGS sequence"/>
</dbReference>
<sequence>MSTTLHILFSAELPPALARLWSPGDSLLLAGAAVTLALRARPDGGQPATALPAPVFALAADVQARGLGERWPAGTPLLEAEDWVRLVTRHDKSLSWS</sequence>
<organism evidence="1 2">
    <name type="scientific">Amnimonas aquatica</name>
    <dbReference type="NCBI Taxonomy" id="2094561"/>
    <lineage>
        <taxon>Bacteria</taxon>
        <taxon>Pseudomonadati</taxon>
        <taxon>Pseudomonadota</taxon>
        <taxon>Gammaproteobacteria</taxon>
        <taxon>Moraxellales</taxon>
        <taxon>Moraxellaceae</taxon>
        <taxon>Amnimonas</taxon>
    </lineage>
</organism>
<dbReference type="PANTHER" id="PTHR37526">
    <property type="entry name" value="PROTEIN TUSB"/>
    <property type="match status" value="1"/>
</dbReference>
<dbReference type="InterPro" id="IPR007215">
    <property type="entry name" value="Sulphur_relay_TusB/DsrH"/>
</dbReference>
<dbReference type="OrthoDB" id="6717848at2"/>
<dbReference type="PANTHER" id="PTHR37526:SF1">
    <property type="entry name" value="PROTEIN TUSB"/>
    <property type="match status" value="1"/>
</dbReference>
<evidence type="ECO:0000313" key="1">
    <source>
        <dbReference type="EMBL" id="PQA40075.1"/>
    </source>
</evidence>
<evidence type="ECO:0008006" key="3">
    <source>
        <dbReference type="Google" id="ProtNLM"/>
    </source>
</evidence>
<dbReference type="EMBL" id="PTQZ01000146">
    <property type="protein sequence ID" value="PQA40075.1"/>
    <property type="molecule type" value="Genomic_DNA"/>
</dbReference>
<accession>A0A2P6AS53</accession>
<dbReference type="AlphaFoldDB" id="A0A2P6AS53"/>
<protein>
    <recommendedName>
        <fullName evidence="3">Sulfurtransferase complex subunit TusB</fullName>
    </recommendedName>
</protein>
<dbReference type="RefSeq" id="WP_105192570.1">
    <property type="nucleotide sequence ID" value="NZ_PTQZ01000146.1"/>
</dbReference>
<gene>
    <name evidence="1" type="ORF">C5O18_06625</name>
</gene>
<dbReference type="InterPro" id="IPR027396">
    <property type="entry name" value="DsrEFH-like"/>
</dbReference>
<dbReference type="GO" id="GO:0002143">
    <property type="term" value="P:tRNA wobble position uridine thiolation"/>
    <property type="evidence" value="ECO:0007669"/>
    <property type="project" value="InterPro"/>
</dbReference>
<reference evidence="2" key="1">
    <citation type="submission" date="2018-02" db="EMBL/GenBank/DDBJ databases">
        <title>Genome sequencing of Solimonas sp. HR-BB.</title>
        <authorList>
            <person name="Lee Y."/>
            <person name="Jeon C.O."/>
        </authorList>
    </citation>
    <scope>NUCLEOTIDE SEQUENCE [LARGE SCALE GENOMIC DNA]</scope>
    <source>
        <strain evidence="2">HR-E</strain>
    </source>
</reference>
<proteinExistence type="predicted"/>
<comment type="caution">
    <text evidence="1">The sequence shown here is derived from an EMBL/GenBank/DDBJ whole genome shotgun (WGS) entry which is preliminary data.</text>
</comment>
<dbReference type="Pfam" id="PF04077">
    <property type="entry name" value="DsrH"/>
    <property type="match status" value="1"/>
</dbReference>
<evidence type="ECO:0000313" key="2">
    <source>
        <dbReference type="Proteomes" id="UP000243900"/>
    </source>
</evidence>
<keyword evidence="2" id="KW-1185">Reference proteome</keyword>
<dbReference type="GO" id="GO:1990228">
    <property type="term" value="C:sulfurtransferase complex"/>
    <property type="evidence" value="ECO:0007669"/>
    <property type="project" value="TreeGrafter"/>
</dbReference>